<protein>
    <submittedName>
        <fullName evidence="3">Uncharacterized protein</fullName>
    </submittedName>
</protein>
<keyword evidence="1" id="KW-0732">Signal</keyword>
<accession>A0A1I8BZK7</accession>
<dbReference type="WBParaSite" id="MhA1_Contig88.frz3.gene5">
    <property type="protein sequence ID" value="MhA1_Contig88.frz3.gene5"/>
    <property type="gene ID" value="MhA1_Contig88.frz3.gene5"/>
</dbReference>
<sequence length="235" mass="28007">MLFILIFYLALFQSENSKFSKADPKDQLERDVEKIAEYILFNKNVQTDIYAEKVRNSLVVQRGFHEDNVKNLKITWDDMKKTMEKTMEKLETKAFFKRTKHFFICKSYIVFTSCKLNFARIFESIKSKYLKLSHYYADSLQLQSRCLAKFFVKTYGIGNVIGMKSSELLINEEKAIQFSNSVKHLNELFVIRWYWEKTRIPENFPNLKYDKGTVEFEELEKCNKLLRFVISNPNL</sequence>
<proteinExistence type="predicted"/>
<feature type="chain" id="PRO_5009316325" evidence="1">
    <location>
        <begin position="23"/>
        <end position="235"/>
    </location>
</feature>
<keyword evidence="2" id="KW-1185">Reference proteome</keyword>
<reference evidence="3" key="1">
    <citation type="submission" date="2016-11" db="UniProtKB">
        <authorList>
            <consortium name="WormBaseParasite"/>
        </authorList>
    </citation>
    <scope>IDENTIFICATION</scope>
</reference>
<dbReference type="Proteomes" id="UP000095281">
    <property type="component" value="Unplaced"/>
</dbReference>
<evidence type="ECO:0000313" key="2">
    <source>
        <dbReference type="Proteomes" id="UP000095281"/>
    </source>
</evidence>
<name>A0A1I8BZK7_MELHA</name>
<organism evidence="2 3">
    <name type="scientific">Meloidogyne hapla</name>
    <name type="common">Root-knot nematode worm</name>
    <dbReference type="NCBI Taxonomy" id="6305"/>
    <lineage>
        <taxon>Eukaryota</taxon>
        <taxon>Metazoa</taxon>
        <taxon>Ecdysozoa</taxon>
        <taxon>Nematoda</taxon>
        <taxon>Chromadorea</taxon>
        <taxon>Rhabditida</taxon>
        <taxon>Tylenchina</taxon>
        <taxon>Tylenchomorpha</taxon>
        <taxon>Tylenchoidea</taxon>
        <taxon>Meloidogynidae</taxon>
        <taxon>Meloidogyninae</taxon>
        <taxon>Meloidogyne</taxon>
    </lineage>
</organism>
<evidence type="ECO:0000256" key="1">
    <source>
        <dbReference type="SAM" id="SignalP"/>
    </source>
</evidence>
<dbReference type="AlphaFoldDB" id="A0A1I8BZK7"/>
<evidence type="ECO:0000313" key="3">
    <source>
        <dbReference type="WBParaSite" id="MhA1_Contig88.frz3.gene5"/>
    </source>
</evidence>
<feature type="signal peptide" evidence="1">
    <location>
        <begin position="1"/>
        <end position="22"/>
    </location>
</feature>